<feature type="chain" id="PRO_5045095466" evidence="1">
    <location>
        <begin position="28"/>
        <end position="223"/>
    </location>
</feature>
<evidence type="ECO:0000313" key="4">
    <source>
        <dbReference type="Proteomes" id="UP001232156"/>
    </source>
</evidence>
<dbReference type="Gene3D" id="3.40.50.1110">
    <property type="entry name" value="SGNH hydrolase"/>
    <property type="match status" value="1"/>
</dbReference>
<dbReference type="RefSeq" id="WP_347286944.1">
    <property type="nucleotide sequence ID" value="NZ_JAUZQE010000014.1"/>
</dbReference>
<dbReference type="PANTHER" id="PTHR30383:SF24">
    <property type="entry name" value="THIOESTERASE 1_PROTEASE 1_LYSOPHOSPHOLIPASE L1"/>
    <property type="match status" value="1"/>
</dbReference>
<dbReference type="SUPFAM" id="SSF52266">
    <property type="entry name" value="SGNH hydrolase"/>
    <property type="match status" value="1"/>
</dbReference>
<dbReference type="PANTHER" id="PTHR30383">
    <property type="entry name" value="THIOESTERASE 1/PROTEASE 1/LYSOPHOSPHOLIPASE L1"/>
    <property type="match status" value="1"/>
</dbReference>
<accession>A0ABU1D606</accession>
<dbReference type="EMBL" id="JAUZQE010000014">
    <property type="protein sequence ID" value="MDR4125866.1"/>
    <property type="molecule type" value="Genomic_DNA"/>
</dbReference>
<feature type="signal peptide" evidence="1">
    <location>
        <begin position="1"/>
        <end position="27"/>
    </location>
</feature>
<organism evidence="3 4">
    <name type="scientific">Yanghanlia caeni</name>
    <dbReference type="NCBI Taxonomy" id="3064283"/>
    <lineage>
        <taxon>Bacteria</taxon>
        <taxon>Pseudomonadati</taxon>
        <taxon>Pseudomonadota</taxon>
        <taxon>Betaproteobacteria</taxon>
        <taxon>Burkholderiales</taxon>
        <taxon>Alcaligenaceae</taxon>
        <taxon>Yanghanlia</taxon>
    </lineage>
</organism>
<dbReference type="InterPro" id="IPR051532">
    <property type="entry name" value="Ester_Hydrolysis_Enzymes"/>
</dbReference>
<dbReference type="InterPro" id="IPR013830">
    <property type="entry name" value="SGNH_hydro"/>
</dbReference>
<sequence>MRRGRVFGGLLGYALLSVLLAGVTAFAAPGTAHGSGTGDGATRRILVLGDSLSAEYGLPRGTGWVTHVEQRLKQRNQAYQIRNASISGDTTIGGLQRLPQLLQEFSADIVILQLGANDGLRGLPVQEMRANLQKMIELSRAQGAEVLLLGQHVPPNYGPRYSREFHEAFVTLAEDTGVALVPFMLEAIATDPDMFQPDGLHPTAPAQARIAETIWPQLEPLLR</sequence>
<feature type="domain" description="SGNH hydrolase-type esterase" evidence="2">
    <location>
        <begin position="47"/>
        <end position="207"/>
    </location>
</feature>
<evidence type="ECO:0000256" key="1">
    <source>
        <dbReference type="SAM" id="SignalP"/>
    </source>
</evidence>
<dbReference type="Pfam" id="PF13472">
    <property type="entry name" value="Lipase_GDSL_2"/>
    <property type="match status" value="1"/>
</dbReference>
<comment type="caution">
    <text evidence="3">The sequence shown here is derived from an EMBL/GenBank/DDBJ whole genome shotgun (WGS) entry which is preliminary data.</text>
</comment>
<keyword evidence="4" id="KW-1185">Reference proteome</keyword>
<evidence type="ECO:0000259" key="2">
    <source>
        <dbReference type="Pfam" id="PF13472"/>
    </source>
</evidence>
<protein>
    <submittedName>
        <fullName evidence="3">Arylesterase</fullName>
    </submittedName>
</protein>
<dbReference type="InterPro" id="IPR036514">
    <property type="entry name" value="SGNH_hydro_sf"/>
</dbReference>
<gene>
    <name evidence="3" type="ORF">Q8947_07695</name>
</gene>
<proteinExistence type="predicted"/>
<name>A0ABU1D606_9BURK</name>
<reference evidence="3 4" key="1">
    <citation type="submission" date="2023-08" db="EMBL/GenBank/DDBJ databases">
        <title>Alcaligenaceae gen. nov., a novel taxon isolated from the sludge of Yixing Pesticide Factory.</title>
        <authorList>
            <person name="Ruan L."/>
        </authorList>
    </citation>
    <scope>NUCLEOTIDE SEQUENCE [LARGE SCALE GENOMIC DNA]</scope>
    <source>
        <strain evidence="3 4">LG-2</strain>
    </source>
</reference>
<dbReference type="CDD" id="cd01822">
    <property type="entry name" value="Lysophospholipase_L1_like"/>
    <property type="match status" value="1"/>
</dbReference>
<evidence type="ECO:0000313" key="3">
    <source>
        <dbReference type="EMBL" id="MDR4125866.1"/>
    </source>
</evidence>
<dbReference type="Proteomes" id="UP001232156">
    <property type="component" value="Unassembled WGS sequence"/>
</dbReference>
<keyword evidence="1" id="KW-0732">Signal</keyword>